<proteinExistence type="predicted"/>
<accession>A0A9N9D5U9</accession>
<evidence type="ECO:0000313" key="4">
    <source>
        <dbReference type="Proteomes" id="UP000789342"/>
    </source>
</evidence>
<dbReference type="AlphaFoldDB" id="A0A9N9D5U9"/>
<dbReference type="InterPro" id="IPR014756">
    <property type="entry name" value="Ig_E-set"/>
</dbReference>
<dbReference type="GO" id="GO:0005737">
    <property type="term" value="C:cytoplasm"/>
    <property type="evidence" value="ECO:0007669"/>
    <property type="project" value="TreeGrafter"/>
</dbReference>
<dbReference type="Pfam" id="PF00339">
    <property type="entry name" value="Arrestin_N"/>
    <property type="match status" value="1"/>
</dbReference>
<name>A0A9N9D5U9_9GLOM</name>
<reference evidence="3" key="1">
    <citation type="submission" date="2021-06" db="EMBL/GenBank/DDBJ databases">
        <authorList>
            <person name="Kallberg Y."/>
            <person name="Tangrot J."/>
            <person name="Rosling A."/>
        </authorList>
    </citation>
    <scope>NUCLEOTIDE SEQUENCE</scope>
    <source>
        <strain evidence="3">CL551</strain>
    </source>
</reference>
<dbReference type="InterPro" id="IPR050357">
    <property type="entry name" value="Arrestin_domain-protein"/>
</dbReference>
<dbReference type="PANTHER" id="PTHR11188">
    <property type="entry name" value="ARRESTIN DOMAIN CONTAINING PROTEIN"/>
    <property type="match status" value="1"/>
</dbReference>
<dbReference type="InterPro" id="IPR011021">
    <property type="entry name" value="Arrestin-like_N"/>
</dbReference>
<organism evidence="3 4">
    <name type="scientific">Acaulospora morrowiae</name>
    <dbReference type="NCBI Taxonomy" id="94023"/>
    <lineage>
        <taxon>Eukaryota</taxon>
        <taxon>Fungi</taxon>
        <taxon>Fungi incertae sedis</taxon>
        <taxon>Mucoromycota</taxon>
        <taxon>Glomeromycotina</taxon>
        <taxon>Glomeromycetes</taxon>
        <taxon>Diversisporales</taxon>
        <taxon>Acaulosporaceae</taxon>
        <taxon>Acaulospora</taxon>
    </lineage>
</organism>
<dbReference type="OrthoDB" id="2333384at2759"/>
<gene>
    <name evidence="3" type="ORF">AMORRO_LOCUS8889</name>
</gene>
<comment type="caution">
    <text evidence="3">The sequence shown here is derived from an EMBL/GenBank/DDBJ whole genome shotgun (WGS) entry which is preliminary data.</text>
</comment>
<dbReference type="EMBL" id="CAJVPV010008088">
    <property type="protein sequence ID" value="CAG8626329.1"/>
    <property type="molecule type" value="Genomic_DNA"/>
</dbReference>
<sequence length="441" mass="49659">MKLLDRASTTAFSRRNCISLEVILDDDFDGIMYGLPEDSPGCRLKGKVVLKNSRALSVRYLVFMFLGKISVACGPAMSATRPDYSETQTIYRKQCVFHSSETSGKKISTGIHEYCFDFDLPGHLPSSFKRVRGKIEYTCYAILARPMFHSDITVKKIVILNRCLTNSISPLQQLNSIGDIFDDKVGYQINTPVAAYREGGLVTAEIKLKTSDPHIVVESIEYGLKEEINYRTTGEHLMSLVASIDENIFPLGKKKIMLNRPLINTSESIKISFRLCPWVNCDVDSELIYIEHKIVFTVVVIENAHTEADSSFDDTEFDDDYLDALSSDLNQTEQLVLVLYYHPCDATVRFSFSNNVLRRDASGASGNIKKKTKSYDLEIPLIVTTKSASRRERSENQSQELLQEIASTHSYHSIDEPPTYAMATMTPSPPAYPDDEEVDEE</sequence>
<dbReference type="PANTHER" id="PTHR11188:SF17">
    <property type="entry name" value="FI21816P1"/>
    <property type="match status" value="1"/>
</dbReference>
<feature type="compositionally biased region" description="Polar residues" evidence="1">
    <location>
        <begin position="396"/>
        <end position="411"/>
    </location>
</feature>
<feature type="region of interest" description="Disordered" evidence="1">
    <location>
        <begin position="388"/>
        <end position="441"/>
    </location>
</feature>
<evidence type="ECO:0000259" key="2">
    <source>
        <dbReference type="Pfam" id="PF00339"/>
    </source>
</evidence>
<dbReference type="GO" id="GO:0015031">
    <property type="term" value="P:protein transport"/>
    <property type="evidence" value="ECO:0007669"/>
    <property type="project" value="TreeGrafter"/>
</dbReference>
<dbReference type="SUPFAM" id="SSF81296">
    <property type="entry name" value="E set domains"/>
    <property type="match status" value="1"/>
</dbReference>
<evidence type="ECO:0000313" key="3">
    <source>
        <dbReference type="EMBL" id="CAG8626329.1"/>
    </source>
</evidence>
<dbReference type="Gene3D" id="2.60.40.640">
    <property type="match status" value="1"/>
</dbReference>
<evidence type="ECO:0000256" key="1">
    <source>
        <dbReference type="SAM" id="MobiDB-lite"/>
    </source>
</evidence>
<dbReference type="Proteomes" id="UP000789342">
    <property type="component" value="Unassembled WGS sequence"/>
</dbReference>
<feature type="domain" description="Arrestin-like N-terminal" evidence="2">
    <location>
        <begin position="38"/>
        <end position="156"/>
    </location>
</feature>
<dbReference type="InterPro" id="IPR014752">
    <property type="entry name" value="Arrestin-like_C"/>
</dbReference>
<keyword evidence="4" id="KW-1185">Reference proteome</keyword>
<protein>
    <submittedName>
        <fullName evidence="3">6534_t:CDS:1</fullName>
    </submittedName>
</protein>